<feature type="region of interest" description="Disordered" evidence="3">
    <location>
        <begin position="1"/>
        <end position="20"/>
    </location>
</feature>
<keyword evidence="6" id="KW-1185">Reference proteome</keyword>
<dbReference type="GO" id="GO:0005634">
    <property type="term" value="C:nucleus"/>
    <property type="evidence" value="ECO:0007669"/>
    <property type="project" value="UniProtKB-SubCell"/>
</dbReference>
<sequence length="219" mass="24225">MSESPLLRGPEERGDEKLLPLRDLVSAAGGGLLELLQRVQRREDHAPGAEDLQMSRAQLSSQELFLSVVLEWQRSQEPAFRAVRDEMPYASSAASSYASSDEDVDDSSRRQPGGRAGDKSPDDVSPTSVHNVPGELTPLRLDAISSFGGKRIGVYTPRARQELLQKYMAKRARRLSQNKVRYGVRKTLANARPRVKGRFVKTEQPLTAAIVHAMSTSDQ</sequence>
<protein>
    <recommendedName>
        <fullName evidence="4">CCT domain-containing protein</fullName>
    </recommendedName>
</protein>
<evidence type="ECO:0000256" key="3">
    <source>
        <dbReference type="SAM" id="MobiDB-lite"/>
    </source>
</evidence>
<comment type="subcellular location">
    <subcellularLocation>
        <location evidence="1">Nucleus</location>
    </subcellularLocation>
</comment>
<name>A0AAD5QAH5_PYTIN</name>
<organism evidence="5 6">
    <name type="scientific">Pythium insidiosum</name>
    <name type="common">Pythiosis disease agent</name>
    <dbReference type="NCBI Taxonomy" id="114742"/>
    <lineage>
        <taxon>Eukaryota</taxon>
        <taxon>Sar</taxon>
        <taxon>Stramenopiles</taxon>
        <taxon>Oomycota</taxon>
        <taxon>Peronosporomycetes</taxon>
        <taxon>Pythiales</taxon>
        <taxon>Pythiaceae</taxon>
        <taxon>Pythium</taxon>
    </lineage>
</organism>
<gene>
    <name evidence="5" type="ORF">P43SY_000638</name>
</gene>
<comment type="caution">
    <text evidence="5">The sequence shown here is derived from an EMBL/GenBank/DDBJ whole genome shotgun (WGS) entry which is preliminary data.</text>
</comment>
<evidence type="ECO:0000259" key="4">
    <source>
        <dbReference type="PROSITE" id="PS51017"/>
    </source>
</evidence>
<keyword evidence="2" id="KW-0539">Nucleus</keyword>
<dbReference type="InterPro" id="IPR010402">
    <property type="entry name" value="CCT_domain"/>
</dbReference>
<evidence type="ECO:0000313" key="6">
    <source>
        <dbReference type="Proteomes" id="UP001209570"/>
    </source>
</evidence>
<dbReference type="Pfam" id="PF06203">
    <property type="entry name" value="CCT"/>
    <property type="match status" value="1"/>
</dbReference>
<dbReference type="PANTHER" id="PTHR31319:SF77">
    <property type="entry name" value="ZINC FINGER PROTEIN CONSTANS-LIKE 4"/>
    <property type="match status" value="1"/>
</dbReference>
<reference evidence="5" key="1">
    <citation type="submission" date="2021-12" db="EMBL/GenBank/DDBJ databases">
        <title>Prjna785345.</title>
        <authorList>
            <person name="Rujirawat T."/>
            <person name="Krajaejun T."/>
        </authorList>
    </citation>
    <scope>NUCLEOTIDE SEQUENCE</scope>
    <source>
        <strain evidence="5">Pi057C3</strain>
    </source>
</reference>
<proteinExistence type="predicted"/>
<feature type="region of interest" description="Disordered" evidence="3">
    <location>
        <begin position="93"/>
        <end position="134"/>
    </location>
</feature>
<evidence type="ECO:0000256" key="1">
    <source>
        <dbReference type="ARBA" id="ARBA00004123"/>
    </source>
</evidence>
<dbReference type="PROSITE" id="PS51017">
    <property type="entry name" value="CCT"/>
    <property type="match status" value="1"/>
</dbReference>
<dbReference type="Proteomes" id="UP001209570">
    <property type="component" value="Unassembled WGS sequence"/>
</dbReference>
<accession>A0AAD5QAH5</accession>
<evidence type="ECO:0000313" key="5">
    <source>
        <dbReference type="EMBL" id="KAJ0404238.1"/>
    </source>
</evidence>
<dbReference type="AlphaFoldDB" id="A0AAD5QAH5"/>
<dbReference type="InterPro" id="IPR045281">
    <property type="entry name" value="CONSTANS-like"/>
</dbReference>
<feature type="compositionally biased region" description="Basic and acidic residues" evidence="3">
    <location>
        <begin position="9"/>
        <end position="20"/>
    </location>
</feature>
<feature type="domain" description="CCT" evidence="4">
    <location>
        <begin position="160"/>
        <end position="202"/>
    </location>
</feature>
<dbReference type="EMBL" id="JAKCXM010000066">
    <property type="protein sequence ID" value="KAJ0404238.1"/>
    <property type="molecule type" value="Genomic_DNA"/>
</dbReference>
<dbReference type="PANTHER" id="PTHR31319">
    <property type="entry name" value="ZINC FINGER PROTEIN CONSTANS-LIKE 4"/>
    <property type="match status" value="1"/>
</dbReference>
<evidence type="ECO:0000256" key="2">
    <source>
        <dbReference type="ARBA" id="ARBA00023242"/>
    </source>
</evidence>